<name>A0ABS9Q544_9MICO</name>
<organism evidence="3 4">
    <name type="scientific">Arsenicicoccus bolidensis</name>
    <dbReference type="NCBI Taxonomy" id="229480"/>
    <lineage>
        <taxon>Bacteria</taxon>
        <taxon>Bacillati</taxon>
        <taxon>Actinomycetota</taxon>
        <taxon>Actinomycetes</taxon>
        <taxon>Micrococcales</taxon>
        <taxon>Intrasporangiaceae</taxon>
        <taxon>Arsenicicoccus</taxon>
    </lineage>
</organism>
<dbReference type="RefSeq" id="WP_239264303.1">
    <property type="nucleotide sequence ID" value="NZ_JAKRCV010000028.1"/>
</dbReference>
<accession>A0ABS9Q544</accession>
<dbReference type="Proteomes" id="UP001521931">
    <property type="component" value="Unassembled WGS sequence"/>
</dbReference>
<dbReference type="SUPFAM" id="SSF52540">
    <property type="entry name" value="P-loop containing nucleoside triphosphate hydrolases"/>
    <property type="match status" value="1"/>
</dbReference>
<dbReference type="InterPro" id="IPR027417">
    <property type="entry name" value="P-loop_NTPase"/>
</dbReference>
<reference evidence="3 4" key="1">
    <citation type="submission" date="2022-02" db="EMBL/GenBank/DDBJ databases">
        <title>Uncovering new skin microbiome diversity through culturing and metagenomics.</title>
        <authorList>
            <person name="Conlan S."/>
            <person name="Deming C."/>
            <person name="Nisc Comparative Sequencing Program N."/>
            <person name="Segre J.A."/>
        </authorList>
    </citation>
    <scope>NUCLEOTIDE SEQUENCE [LARGE SCALE GENOMIC DNA]</scope>
    <source>
        <strain evidence="3 4">ACRQZ</strain>
    </source>
</reference>
<keyword evidence="4" id="KW-1185">Reference proteome</keyword>
<sequence length="591" mass="64168">MSSPVLATKLFVPARRPRLVPRPRLAARLDGSLEGGHRLTLVSAPAGFGKSSLLADWAAQLARREPPVRVGWMSLGDEDDDLAAFLALLAASLAGMDIQVDGATLAQQRDATTAAAAVVNAVVRADGLRPGAVRVLVLDDLHLVRAPEVHEAVAFLVDHLPAGLHLVLSTRSDPPLALARLRAHRELIELRAADLRFTRTEAEDFLVVAMGLTLDAHDVDALEGRTEGWIAGLQLVSLALGGRSGGGQAHDFVRDFAGSHRFVLDYLTDEVLDRQPAPVREFLLRTAVLDRLCGPACDALTGRTDGTAMLERVWADNLFLVSLDDDRSWYRYHHLSADVLRARLSARDPDLVADLHWLASRWFAANGYLVEAVGQALAGSDDERAAYLVEDAVPLLRRSRQDSLLLGWIRALPRARVRVSPVLSLVCAWSLMLEGDLDGADARLDDADAALAAGRADTTLAAGWAPTGDRRRQRLHPARERSQAGRGRPDLGPHPAGGTPGGGPGPRPGRRAVPRVRPAQGHLRTRRLPRQLGCPRRAGRRRARHQPGLQRAPAWRRRVAARGPARPCPRGGVRRVPPRHDGLRRFVAAVP</sequence>
<evidence type="ECO:0000313" key="3">
    <source>
        <dbReference type="EMBL" id="MCG7322198.1"/>
    </source>
</evidence>
<dbReference type="EMBL" id="JAKRCV010000028">
    <property type="protein sequence ID" value="MCG7322198.1"/>
    <property type="molecule type" value="Genomic_DNA"/>
</dbReference>
<feature type="domain" description="MalT-like winged helix" evidence="2">
    <location>
        <begin position="269"/>
        <end position="351"/>
    </location>
</feature>
<dbReference type="Pfam" id="PF25873">
    <property type="entry name" value="WHD_MalT"/>
    <property type="match status" value="1"/>
</dbReference>
<evidence type="ECO:0000259" key="2">
    <source>
        <dbReference type="Pfam" id="PF25873"/>
    </source>
</evidence>
<dbReference type="Gene3D" id="3.40.50.300">
    <property type="entry name" value="P-loop containing nucleotide triphosphate hydrolases"/>
    <property type="match status" value="1"/>
</dbReference>
<protein>
    <recommendedName>
        <fullName evidence="2">MalT-like winged helix domain-containing protein</fullName>
    </recommendedName>
</protein>
<evidence type="ECO:0000256" key="1">
    <source>
        <dbReference type="SAM" id="MobiDB-lite"/>
    </source>
</evidence>
<feature type="compositionally biased region" description="Basic and acidic residues" evidence="1">
    <location>
        <begin position="477"/>
        <end position="491"/>
    </location>
</feature>
<dbReference type="InterPro" id="IPR059106">
    <property type="entry name" value="WHD_MalT"/>
</dbReference>
<feature type="region of interest" description="Disordered" evidence="1">
    <location>
        <begin position="462"/>
        <end position="577"/>
    </location>
</feature>
<evidence type="ECO:0000313" key="4">
    <source>
        <dbReference type="Proteomes" id="UP001521931"/>
    </source>
</evidence>
<proteinExistence type="predicted"/>
<comment type="caution">
    <text evidence="3">The sequence shown here is derived from an EMBL/GenBank/DDBJ whole genome shotgun (WGS) entry which is preliminary data.</text>
</comment>
<feature type="compositionally biased region" description="Low complexity" evidence="1">
    <location>
        <begin position="561"/>
        <end position="571"/>
    </location>
</feature>
<gene>
    <name evidence="3" type="ORF">MHL29_09900</name>
</gene>